<evidence type="ECO:0000313" key="2">
    <source>
        <dbReference type="Proteomes" id="UP000485058"/>
    </source>
</evidence>
<protein>
    <submittedName>
        <fullName evidence="1">Uncharacterized protein</fullName>
    </submittedName>
</protein>
<gene>
    <name evidence="1" type="ORF">HaLaN_03275</name>
</gene>
<proteinExistence type="predicted"/>
<dbReference type="EMBL" id="BLLF01000154">
    <property type="protein sequence ID" value="GFH08331.1"/>
    <property type="molecule type" value="Genomic_DNA"/>
</dbReference>
<name>A0A699YFV3_HAELA</name>
<sequence>MFGSSPSPPVEPRTHKQLHVGIRHGTRAGQRWHVFGLEETGPAAPAHPSCLVPSLLDNPPTPFCCMEEIQSSHAQGMSDEGLRGCLSAYVAGWHDVYKEAAATINQLQGRERKATRVATKKH</sequence>
<keyword evidence="2" id="KW-1185">Reference proteome</keyword>
<dbReference type="AlphaFoldDB" id="A0A699YFV3"/>
<evidence type="ECO:0000313" key="1">
    <source>
        <dbReference type="EMBL" id="GFH08331.1"/>
    </source>
</evidence>
<accession>A0A699YFV3</accession>
<reference evidence="1 2" key="1">
    <citation type="submission" date="2020-02" db="EMBL/GenBank/DDBJ databases">
        <title>Draft genome sequence of Haematococcus lacustris strain NIES-144.</title>
        <authorList>
            <person name="Morimoto D."/>
            <person name="Nakagawa S."/>
            <person name="Yoshida T."/>
            <person name="Sawayama S."/>
        </authorList>
    </citation>
    <scope>NUCLEOTIDE SEQUENCE [LARGE SCALE GENOMIC DNA]</scope>
    <source>
        <strain evidence="1 2">NIES-144</strain>
    </source>
</reference>
<organism evidence="1 2">
    <name type="scientific">Haematococcus lacustris</name>
    <name type="common">Green alga</name>
    <name type="synonym">Haematococcus pluvialis</name>
    <dbReference type="NCBI Taxonomy" id="44745"/>
    <lineage>
        <taxon>Eukaryota</taxon>
        <taxon>Viridiplantae</taxon>
        <taxon>Chlorophyta</taxon>
        <taxon>core chlorophytes</taxon>
        <taxon>Chlorophyceae</taxon>
        <taxon>CS clade</taxon>
        <taxon>Chlamydomonadales</taxon>
        <taxon>Haematococcaceae</taxon>
        <taxon>Haematococcus</taxon>
    </lineage>
</organism>
<comment type="caution">
    <text evidence="1">The sequence shown here is derived from an EMBL/GenBank/DDBJ whole genome shotgun (WGS) entry which is preliminary data.</text>
</comment>
<dbReference type="Proteomes" id="UP000485058">
    <property type="component" value="Unassembled WGS sequence"/>
</dbReference>